<evidence type="ECO:0000313" key="13">
    <source>
        <dbReference type="Proteomes" id="UP000192758"/>
    </source>
</evidence>
<keyword evidence="3 9" id="KW-0436">Ligase</keyword>
<evidence type="ECO:0000256" key="9">
    <source>
        <dbReference type="RuleBase" id="RU810713"/>
    </source>
</evidence>
<comment type="pathway">
    <text evidence="1 9">Pyrimidine metabolism; CTP biosynthesis via de novo pathway; CTP from UDP: step 2/2.</text>
</comment>
<evidence type="ECO:0000313" key="12">
    <source>
        <dbReference type="EMBL" id="OQS55074.1"/>
    </source>
</evidence>
<feature type="domain" description="Glutamine amidotransferase" evidence="10">
    <location>
        <begin position="300"/>
        <end position="518"/>
    </location>
</feature>
<comment type="similarity">
    <text evidence="2 9">Belongs to the CTP synthase family.</text>
</comment>
<keyword evidence="13" id="KW-1185">Reference proteome</keyword>
<protein>
    <recommendedName>
        <fullName evidence="9">CTP synthase</fullName>
        <ecNumber evidence="9">6.3.4.2</ecNumber>
    </recommendedName>
    <alternativeName>
        <fullName evidence="9">UTP--ammonia ligase</fullName>
    </alternativeName>
</protein>
<evidence type="ECO:0000259" key="11">
    <source>
        <dbReference type="Pfam" id="PF06418"/>
    </source>
</evidence>
<evidence type="ECO:0000256" key="8">
    <source>
        <dbReference type="ARBA" id="ARBA00047781"/>
    </source>
</evidence>
<keyword evidence="7 9" id="KW-0665">Pyrimidine biosynthesis</keyword>
<dbReference type="SUPFAM" id="SSF52540">
    <property type="entry name" value="P-loop containing nucleoside triphosphate hydrolases"/>
    <property type="match status" value="1"/>
</dbReference>
<dbReference type="Proteomes" id="UP000192758">
    <property type="component" value="Unassembled WGS sequence"/>
</dbReference>
<dbReference type="GO" id="GO:0019856">
    <property type="term" value="P:pyrimidine nucleobase biosynthetic process"/>
    <property type="evidence" value="ECO:0007669"/>
    <property type="project" value="TreeGrafter"/>
</dbReference>
<evidence type="ECO:0000256" key="1">
    <source>
        <dbReference type="ARBA" id="ARBA00005171"/>
    </source>
</evidence>
<dbReference type="GO" id="GO:0044210">
    <property type="term" value="P:'de novo' CTP biosynthetic process"/>
    <property type="evidence" value="ECO:0007669"/>
    <property type="project" value="UniProtKB-UniRule"/>
</dbReference>
<organism evidence="12 13">
    <name type="scientific">Ecytonucleospora hepatopenaei</name>
    <dbReference type="NCBI Taxonomy" id="646526"/>
    <lineage>
        <taxon>Eukaryota</taxon>
        <taxon>Fungi</taxon>
        <taxon>Fungi incertae sedis</taxon>
        <taxon>Microsporidia</taxon>
        <taxon>Enterocytozoonidae</taxon>
        <taxon>Ecytonucleospora</taxon>
    </lineage>
</organism>
<dbReference type="GO" id="GO:0005524">
    <property type="term" value="F:ATP binding"/>
    <property type="evidence" value="ECO:0007669"/>
    <property type="project" value="UniProtKB-KW"/>
</dbReference>
<name>A0A1W0E736_9MICR</name>
<keyword evidence="5 9" id="KW-0067">ATP-binding</keyword>
<dbReference type="EC" id="6.3.4.2" evidence="9"/>
<dbReference type="InterPro" id="IPR027417">
    <property type="entry name" value="P-loop_NTPase"/>
</dbReference>
<dbReference type="AlphaFoldDB" id="A0A1W0E736"/>
<dbReference type="Gene3D" id="3.40.50.880">
    <property type="match status" value="1"/>
</dbReference>
<dbReference type="InterPro" id="IPR017926">
    <property type="entry name" value="GATASE"/>
</dbReference>
<dbReference type="Pfam" id="PF00117">
    <property type="entry name" value="GATase"/>
    <property type="match status" value="1"/>
</dbReference>
<evidence type="ECO:0000256" key="3">
    <source>
        <dbReference type="ARBA" id="ARBA00022598"/>
    </source>
</evidence>
<dbReference type="InterPro" id="IPR004468">
    <property type="entry name" value="CTP_synthase"/>
</dbReference>
<dbReference type="InterPro" id="IPR029062">
    <property type="entry name" value="Class_I_gatase-like"/>
</dbReference>
<accession>A0A1W0E736</accession>
<evidence type="ECO:0000256" key="5">
    <source>
        <dbReference type="ARBA" id="ARBA00022840"/>
    </source>
</evidence>
<reference evidence="12 13" key="1">
    <citation type="journal article" date="2017" name="Environ. Microbiol.">
        <title>Decay of the glycolytic pathway and adaptation to intranuclear parasitism within Enterocytozoonidae microsporidia.</title>
        <authorList>
            <person name="Wiredu Boakye D."/>
            <person name="Jaroenlak P."/>
            <person name="Prachumwat A."/>
            <person name="Williams T.A."/>
            <person name="Bateman K.S."/>
            <person name="Itsathitphaisarn O."/>
            <person name="Sritunyalucksana K."/>
            <person name="Paszkiewicz K.H."/>
            <person name="Moore K.A."/>
            <person name="Stentiford G.D."/>
            <person name="Williams B.A."/>
        </authorList>
    </citation>
    <scope>NUCLEOTIDE SEQUENCE [LARGE SCALE GENOMIC DNA]</scope>
    <source>
        <strain evidence="12 13">TH1</strain>
    </source>
</reference>
<evidence type="ECO:0000256" key="6">
    <source>
        <dbReference type="ARBA" id="ARBA00022962"/>
    </source>
</evidence>
<dbReference type="EMBL" id="MNPJ01000014">
    <property type="protein sequence ID" value="OQS55074.1"/>
    <property type="molecule type" value="Genomic_DNA"/>
</dbReference>
<evidence type="ECO:0000259" key="10">
    <source>
        <dbReference type="Pfam" id="PF00117"/>
    </source>
</evidence>
<dbReference type="PANTHER" id="PTHR11550:SF0">
    <property type="entry name" value="CTP SYNTHASE-RELATED"/>
    <property type="match status" value="1"/>
</dbReference>
<dbReference type="InterPro" id="IPR017456">
    <property type="entry name" value="CTP_synthase_N"/>
</dbReference>
<dbReference type="PANTHER" id="PTHR11550">
    <property type="entry name" value="CTP SYNTHASE"/>
    <property type="match status" value="1"/>
</dbReference>
<dbReference type="PROSITE" id="PS51273">
    <property type="entry name" value="GATASE_TYPE_1"/>
    <property type="match status" value="1"/>
</dbReference>
<gene>
    <name evidence="12" type="primary">pyrG</name>
    <name evidence="12" type="ORF">EHP00_332</name>
</gene>
<keyword evidence="6 9" id="KW-0315">Glutamine amidotransferase</keyword>
<proteinExistence type="inferred from homology"/>
<dbReference type="GO" id="GO:0042802">
    <property type="term" value="F:identical protein binding"/>
    <property type="evidence" value="ECO:0007669"/>
    <property type="project" value="TreeGrafter"/>
</dbReference>
<dbReference type="GO" id="GO:0003883">
    <property type="term" value="F:CTP synthase activity"/>
    <property type="evidence" value="ECO:0007669"/>
    <property type="project" value="UniProtKB-UniRule"/>
</dbReference>
<dbReference type="Pfam" id="PF06418">
    <property type="entry name" value="CTP_synth_N"/>
    <property type="match status" value="1"/>
</dbReference>
<evidence type="ECO:0000256" key="4">
    <source>
        <dbReference type="ARBA" id="ARBA00022741"/>
    </source>
</evidence>
<dbReference type="SUPFAM" id="SSF52317">
    <property type="entry name" value="Class I glutamine amidotransferase-like"/>
    <property type="match status" value="1"/>
</dbReference>
<evidence type="ECO:0000256" key="7">
    <source>
        <dbReference type="ARBA" id="ARBA00022975"/>
    </source>
</evidence>
<evidence type="ECO:0000256" key="2">
    <source>
        <dbReference type="ARBA" id="ARBA00007533"/>
    </source>
</evidence>
<dbReference type="UniPathway" id="UPA00159">
    <property type="reaction ID" value="UER00277"/>
</dbReference>
<sequence>MKSNNNVFILNLIKAGYINTGVVEASIGKLIKAHLKSEEKCTLLKISNILNLNTGKLSAEFVKEIYVLDDGYETTADVGLFEHYSGIKLKKENIFTAGQILYTCVLEEQRIHYDGKPIYTADEYTKTFNELFKRATKGINKAIISIDIDVVDGENSAFLNAINQIIQKGDIKLLVKEFYSDPIGKELKILGSSLKKLKGFGIKPEFISFLTQKDSSVEQKIREFCKKEKFSDKKYEISEKCSFVYETLKNFENGIIYDYIKNNLELNSEDDTKCTLDWLFKKYGSNVSIGIITRYKDTKNVYFSLVNNLYFACKKEGVNLELVELNPSKFKEYKENGVLEKLNGIVCPGGFGSTEYDLKCNVIKFARENNIPFLGICLGLQLFFIEYARNVLGINNATSTEFDSSNPAVVVKIKNALCKNTGSGCYLGQYDVSFEQMDIPFSLSKLNKTYKFRHSYGLCNKIVEQCKSKDLLVGGIVSDGRFALLANKNHPFMLGVQFHPELTSTIYSIDPIFLEFIKAAIKK</sequence>
<dbReference type="VEuPathDB" id="MicrosporidiaDB:EHP00_332"/>
<keyword evidence="4 9" id="KW-0547">Nucleotide-binding</keyword>
<comment type="function">
    <text evidence="9">Catalyzes the ATP-dependent amination of UTP to CTP with either L-glutamine or ammonia as the source of nitrogen.</text>
</comment>
<dbReference type="OrthoDB" id="1739076at2759"/>
<comment type="caution">
    <text evidence="12">The sequence shown here is derived from an EMBL/GenBank/DDBJ whole genome shotgun (WGS) entry which is preliminary data.</text>
</comment>
<feature type="domain" description="CTP synthase N-terminal" evidence="11">
    <location>
        <begin position="19"/>
        <end position="266"/>
    </location>
</feature>
<dbReference type="Gene3D" id="3.40.50.300">
    <property type="entry name" value="P-loop containing nucleotide triphosphate hydrolases"/>
    <property type="match status" value="1"/>
</dbReference>
<dbReference type="STRING" id="646526.A0A1W0E736"/>
<comment type="catalytic activity">
    <reaction evidence="8 9">
        <text>UTP + L-glutamine + ATP + H2O = CTP + L-glutamate + ADP + phosphate + 2 H(+)</text>
        <dbReference type="Rhea" id="RHEA:26426"/>
        <dbReference type="ChEBI" id="CHEBI:15377"/>
        <dbReference type="ChEBI" id="CHEBI:15378"/>
        <dbReference type="ChEBI" id="CHEBI:29985"/>
        <dbReference type="ChEBI" id="CHEBI:30616"/>
        <dbReference type="ChEBI" id="CHEBI:37563"/>
        <dbReference type="ChEBI" id="CHEBI:43474"/>
        <dbReference type="ChEBI" id="CHEBI:46398"/>
        <dbReference type="ChEBI" id="CHEBI:58359"/>
        <dbReference type="ChEBI" id="CHEBI:456216"/>
        <dbReference type="EC" id="6.3.4.2"/>
    </reaction>
</comment>